<dbReference type="EMBL" id="FUXL01000003">
    <property type="protein sequence ID" value="SJZ81516.1"/>
    <property type="molecule type" value="Genomic_DNA"/>
</dbReference>
<dbReference type="STRING" id="1365950.SAMN05428963_103133"/>
<reference evidence="1 2" key="1">
    <citation type="submission" date="2017-02" db="EMBL/GenBank/DDBJ databases">
        <authorList>
            <person name="Peterson S.W."/>
        </authorList>
    </citation>
    <scope>NUCLEOTIDE SEQUENCE [LARGE SCALE GENOMIC DNA]</scope>
    <source>
        <strain evidence="1 2">USBA 369</strain>
    </source>
</reference>
<evidence type="ECO:0000313" key="2">
    <source>
        <dbReference type="Proteomes" id="UP000190135"/>
    </source>
</evidence>
<accession>A0A1T4NQY7</accession>
<proteinExistence type="predicted"/>
<name>A0A1T4NQY7_9HYPH</name>
<dbReference type="RefSeq" id="WP_078707247.1">
    <property type="nucleotide sequence ID" value="NZ_FUXL01000003.1"/>
</dbReference>
<evidence type="ECO:0000313" key="1">
    <source>
        <dbReference type="EMBL" id="SJZ81516.1"/>
    </source>
</evidence>
<dbReference type="AlphaFoldDB" id="A0A1T4NQY7"/>
<keyword evidence="2" id="KW-1185">Reference proteome</keyword>
<sequence length="134" mass="14537">MISSLVDVTLLGALLFTSWRTATMYRELKRVRQAGSDLEEALKAADRTINGAAHTVVTLKHEGLKTLKTLEARCAEAEGAAARLEDLVARAEWHCSGQGARPQESIVVSGPWAAGEARHRVPASHQPRIVDQTV</sequence>
<gene>
    <name evidence="1" type="ORF">SAMN05428963_103133</name>
</gene>
<dbReference type="OrthoDB" id="7906780at2"/>
<protein>
    <submittedName>
        <fullName evidence="1">Uncharacterized protein</fullName>
    </submittedName>
</protein>
<dbReference type="Proteomes" id="UP000190135">
    <property type="component" value="Unassembled WGS sequence"/>
</dbReference>
<organism evidence="1 2">
    <name type="scientific">Consotaella salsifontis</name>
    <dbReference type="NCBI Taxonomy" id="1365950"/>
    <lineage>
        <taxon>Bacteria</taxon>
        <taxon>Pseudomonadati</taxon>
        <taxon>Pseudomonadota</taxon>
        <taxon>Alphaproteobacteria</taxon>
        <taxon>Hyphomicrobiales</taxon>
        <taxon>Aurantimonadaceae</taxon>
        <taxon>Consotaella</taxon>
    </lineage>
</organism>